<dbReference type="InterPro" id="IPR001509">
    <property type="entry name" value="Epimerase_deHydtase"/>
</dbReference>
<name>A0ABW1XFE4_9ALTE</name>
<protein>
    <submittedName>
        <fullName evidence="2">NAD-dependent epimerase/dehydratase family protein</fullName>
    </submittedName>
</protein>
<dbReference type="RefSeq" id="WP_131259053.1">
    <property type="nucleotide sequence ID" value="NZ_JBHSUS010000001.1"/>
</dbReference>
<dbReference type="EMBL" id="JBHSUS010000001">
    <property type="protein sequence ID" value="MFC6438946.1"/>
    <property type="molecule type" value="Genomic_DNA"/>
</dbReference>
<gene>
    <name evidence="2" type="ORF">ACFP85_02110</name>
</gene>
<dbReference type="Gene3D" id="3.40.50.720">
    <property type="entry name" value="NAD(P)-binding Rossmann-like Domain"/>
    <property type="match status" value="1"/>
</dbReference>
<organism evidence="2 3">
    <name type="scientific">Pseudobowmanella zhangzhouensis</name>
    <dbReference type="NCBI Taxonomy" id="1537679"/>
    <lineage>
        <taxon>Bacteria</taxon>
        <taxon>Pseudomonadati</taxon>
        <taxon>Pseudomonadota</taxon>
        <taxon>Gammaproteobacteria</taxon>
        <taxon>Alteromonadales</taxon>
        <taxon>Alteromonadaceae</taxon>
    </lineage>
</organism>
<comment type="caution">
    <text evidence="2">The sequence shown here is derived from an EMBL/GenBank/DDBJ whole genome shotgun (WGS) entry which is preliminary data.</text>
</comment>
<dbReference type="InterPro" id="IPR036291">
    <property type="entry name" value="NAD(P)-bd_dom_sf"/>
</dbReference>
<evidence type="ECO:0000313" key="2">
    <source>
        <dbReference type="EMBL" id="MFC6438946.1"/>
    </source>
</evidence>
<proteinExistence type="predicted"/>
<dbReference type="Proteomes" id="UP001596364">
    <property type="component" value="Unassembled WGS sequence"/>
</dbReference>
<keyword evidence="3" id="KW-1185">Reference proteome</keyword>
<dbReference type="SUPFAM" id="SSF51735">
    <property type="entry name" value="NAD(P)-binding Rossmann-fold domains"/>
    <property type="match status" value="1"/>
</dbReference>
<accession>A0ABW1XFE4</accession>
<reference evidence="3" key="1">
    <citation type="journal article" date="2019" name="Int. J. Syst. Evol. Microbiol.">
        <title>The Global Catalogue of Microorganisms (GCM) 10K type strain sequencing project: providing services to taxonomists for standard genome sequencing and annotation.</title>
        <authorList>
            <consortium name="The Broad Institute Genomics Platform"/>
            <consortium name="The Broad Institute Genome Sequencing Center for Infectious Disease"/>
            <person name="Wu L."/>
            <person name="Ma J."/>
        </authorList>
    </citation>
    <scope>NUCLEOTIDE SEQUENCE [LARGE SCALE GENOMIC DNA]</scope>
    <source>
        <strain evidence="3">CGMCC 1.16031</strain>
    </source>
</reference>
<evidence type="ECO:0000313" key="3">
    <source>
        <dbReference type="Proteomes" id="UP001596364"/>
    </source>
</evidence>
<evidence type="ECO:0000259" key="1">
    <source>
        <dbReference type="Pfam" id="PF01370"/>
    </source>
</evidence>
<feature type="domain" description="NAD-dependent epimerase/dehydratase" evidence="1">
    <location>
        <begin position="5"/>
        <end position="159"/>
    </location>
</feature>
<sequence>MHISVIGAGWLGTPLALHLAKHGHTLDVTKRHDGMLNKHIKAHAFDWKLEHSWPNLAFAQQSDVCVLNIPGGRRSQDLSDYTVAIQRLVQHLRDLGCKHLLFISSTSVYGEASGRIIETTEPKPLTASARANLAIEHAVRDIYAAHGTVLRLAGLVGHDRHPVVHLAGKELDDAHSPVNLIHQADVIHAISRIIDTSLWGETLHLCCEKHPTREEYYSACARQRGLAIPTFTQHQQATRWIDASQTLATLGLTLQFPDPMDFCQ</sequence>
<dbReference type="Pfam" id="PF01370">
    <property type="entry name" value="Epimerase"/>
    <property type="match status" value="1"/>
</dbReference>